<evidence type="ECO:0000259" key="2">
    <source>
        <dbReference type="Pfam" id="PF02272"/>
    </source>
</evidence>
<gene>
    <name evidence="3" type="ORF">HNQ43_000574</name>
</gene>
<dbReference type="Pfam" id="PF02272">
    <property type="entry name" value="DHHA1"/>
    <property type="match status" value="1"/>
</dbReference>
<feature type="domain" description="DDH" evidence="1">
    <location>
        <begin position="14"/>
        <end position="150"/>
    </location>
</feature>
<dbReference type="PANTHER" id="PTHR47618">
    <property type="entry name" value="BIFUNCTIONAL OLIGORIBONUCLEASE AND PAP PHOSPHATASE NRNA"/>
    <property type="match status" value="1"/>
</dbReference>
<reference evidence="3 4" key="1">
    <citation type="submission" date="2020-08" db="EMBL/GenBank/DDBJ databases">
        <title>Genomic Encyclopedia of Type Strains, Phase IV (KMG-IV): sequencing the most valuable type-strain genomes for metagenomic binning, comparative biology and taxonomic classification.</title>
        <authorList>
            <person name="Goeker M."/>
        </authorList>
    </citation>
    <scope>NUCLEOTIDE SEQUENCE [LARGE SCALE GENOMIC DNA]</scope>
    <source>
        <strain evidence="3 4">DSM 26963</strain>
    </source>
</reference>
<dbReference type="Proteomes" id="UP000521313">
    <property type="component" value="Unassembled WGS sequence"/>
</dbReference>
<comment type="caution">
    <text evidence="3">The sequence shown here is derived from an EMBL/GenBank/DDBJ whole genome shotgun (WGS) entry which is preliminary data.</text>
</comment>
<dbReference type="InterPro" id="IPR051319">
    <property type="entry name" value="Oligoribo/pAp-PDE_c-di-AMP_PDE"/>
</dbReference>
<dbReference type="Gene3D" id="3.10.310.30">
    <property type="match status" value="1"/>
</dbReference>
<dbReference type="RefSeq" id="WP_183374586.1">
    <property type="nucleotide sequence ID" value="NZ_JACHHD010000004.1"/>
</dbReference>
<dbReference type="EMBL" id="JACHHD010000004">
    <property type="protein sequence ID" value="MBB5184535.1"/>
    <property type="molecule type" value="Genomic_DNA"/>
</dbReference>
<dbReference type="SUPFAM" id="SSF64182">
    <property type="entry name" value="DHH phosphoesterases"/>
    <property type="match status" value="1"/>
</dbReference>
<dbReference type="Gene3D" id="3.90.1640.10">
    <property type="entry name" value="inorganic pyrophosphatase (n-terminal core)"/>
    <property type="match status" value="1"/>
</dbReference>
<name>A0A7W8D2V3_9FIRM</name>
<evidence type="ECO:0000259" key="1">
    <source>
        <dbReference type="Pfam" id="PF01368"/>
    </source>
</evidence>
<dbReference type="Pfam" id="PF01368">
    <property type="entry name" value="DHH"/>
    <property type="match status" value="1"/>
</dbReference>
<organism evidence="3 4">
    <name type="scientific">Faecalicoccus acidiformans</name>
    <dbReference type="NCBI Taxonomy" id="915173"/>
    <lineage>
        <taxon>Bacteria</taxon>
        <taxon>Bacillati</taxon>
        <taxon>Bacillota</taxon>
        <taxon>Erysipelotrichia</taxon>
        <taxon>Erysipelotrichales</taxon>
        <taxon>Erysipelotrichaceae</taxon>
        <taxon>Faecalicoccus</taxon>
    </lineage>
</organism>
<dbReference type="PANTHER" id="PTHR47618:SF1">
    <property type="entry name" value="BIFUNCTIONAL OLIGORIBONUCLEASE AND PAP PHOSPHATASE NRNA"/>
    <property type="match status" value="1"/>
</dbReference>
<evidence type="ECO:0000313" key="3">
    <source>
        <dbReference type="EMBL" id="MBB5184535.1"/>
    </source>
</evidence>
<proteinExistence type="predicted"/>
<dbReference type="GO" id="GO:0003676">
    <property type="term" value="F:nucleic acid binding"/>
    <property type="evidence" value="ECO:0007669"/>
    <property type="project" value="InterPro"/>
</dbReference>
<dbReference type="InterPro" id="IPR003156">
    <property type="entry name" value="DHHA1_dom"/>
</dbReference>
<sequence length="316" mass="35263">MNPKILDSIQKYDSIIIFRHILPDMDALGSQYGLASWIRSAYPQKKVYCAGEGSPLQKKLGLSLETLSEDIYLKSLGIVLDASTANRVDDQNYTRCASTIRIDHHVQTESFCSVEWIDPKASATCEMLALWLKENQGMLPADAANLLYAGLVADNVRFTTKSVSANSFYAAAYLMNFGIDVIACDQMNYSSTWNDYQYETLVRTKASRKNHFLYAVMEQDDYLPVLSSFASAKEKVYVLSGVEDIQIWALFTRMEDGVHYSASLRSKTIDIRAVAQKYHGGGHACACGIKNLTRDQIKEIVELLANLSESVLSISV</sequence>
<dbReference type="InterPro" id="IPR038763">
    <property type="entry name" value="DHH_sf"/>
</dbReference>
<dbReference type="InterPro" id="IPR001667">
    <property type="entry name" value="DDH_dom"/>
</dbReference>
<dbReference type="GO" id="GO:0016787">
    <property type="term" value="F:hydrolase activity"/>
    <property type="evidence" value="ECO:0007669"/>
    <property type="project" value="UniProtKB-KW"/>
</dbReference>
<protein>
    <submittedName>
        <fullName evidence="3">NanoRNase/pAp phosphatase (C-di-AMP/oligoRNAs hydrolase)</fullName>
    </submittedName>
</protein>
<evidence type="ECO:0000313" key="4">
    <source>
        <dbReference type="Proteomes" id="UP000521313"/>
    </source>
</evidence>
<feature type="domain" description="DHHA1" evidence="2">
    <location>
        <begin position="239"/>
        <end position="305"/>
    </location>
</feature>
<keyword evidence="3" id="KW-0378">Hydrolase</keyword>
<accession>A0A7W8D2V3</accession>
<dbReference type="AlphaFoldDB" id="A0A7W8D2V3"/>